<evidence type="ECO:0000313" key="7">
    <source>
        <dbReference type="Proteomes" id="UP000032120"/>
    </source>
</evidence>
<keyword evidence="3" id="KW-0547">Nucleotide-binding</keyword>
<dbReference type="InterPro" id="IPR003439">
    <property type="entry name" value="ABC_transporter-like_ATP-bd"/>
</dbReference>
<accession>A0A0D0IKG8</accession>
<dbReference type="InterPro" id="IPR027417">
    <property type="entry name" value="P-loop_NTPase"/>
</dbReference>
<dbReference type="AlphaFoldDB" id="A0A0D0IKG8"/>
<feature type="domain" description="ABC transporter" evidence="5">
    <location>
        <begin position="10"/>
        <end position="254"/>
    </location>
</feature>
<dbReference type="EMBL" id="JXSQ01000015">
    <property type="protein sequence ID" value="KIP52109.1"/>
    <property type="molecule type" value="Genomic_DNA"/>
</dbReference>
<comment type="similarity">
    <text evidence="1">Belongs to the ABC transporter superfamily.</text>
</comment>
<evidence type="ECO:0000313" key="6">
    <source>
        <dbReference type="EMBL" id="KIP52109.1"/>
    </source>
</evidence>
<evidence type="ECO:0000256" key="4">
    <source>
        <dbReference type="ARBA" id="ARBA00022840"/>
    </source>
</evidence>
<dbReference type="GO" id="GO:0055085">
    <property type="term" value="P:transmembrane transport"/>
    <property type="evidence" value="ECO:0007669"/>
    <property type="project" value="UniProtKB-ARBA"/>
</dbReference>
<dbReference type="PROSITE" id="PS50893">
    <property type="entry name" value="ABC_TRANSPORTER_2"/>
    <property type="match status" value="1"/>
</dbReference>
<name>A0A0D0IKG8_9MICO</name>
<evidence type="ECO:0000256" key="2">
    <source>
        <dbReference type="ARBA" id="ARBA00022448"/>
    </source>
</evidence>
<proteinExistence type="inferred from homology"/>
<dbReference type="GO" id="GO:0005524">
    <property type="term" value="F:ATP binding"/>
    <property type="evidence" value="ECO:0007669"/>
    <property type="project" value="UniProtKB-KW"/>
</dbReference>
<dbReference type="SUPFAM" id="SSF52540">
    <property type="entry name" value="P-loop containing nucleoside triphosphate hydrolases"/>
    <property type="match status" value="1"/>
</dbReference>
<dbReference type="SMART" id="SM00382">
    <property type="entry name" value="AAA"/>
    <property type="match status" value="1"/>
</dbReference>
<dbReference type="PANTHER" id="PTHR43776:SF7">
    <property type="entry name" value="D,D-DIPEPTIDE TRANSPORT ATP-BINDING PROTEIN DDPF-RELATED"/>
    <property type="match status" value="1"/>
</dbReference>
<dbReference type="GO" id="GO:0016887">
    <property type="term" value="F:ATP hydrolysis activity"/>
    <property type="evidence" value="ECO:0007669"/>
    <property type="project" value="InterPro"/>
</dbReference>
<dbReference type="InterPro" id="IPR017871">
    <property type="entry name" value="ABC_transporter-like_CS"/>
</dbReference>
<dbReference type="PROSITE" id="PS00211">
    <property type="entry name" value="ABC_TRANSPORTER_1"/>
    <property type="match status" value="1"/>
</dbReference>
<keyword evidence="7" id="KW-1185">Reference proteome</keyword>
<dbReference type="InterPro" id="IPR050319">
    <property type="entry name" value="ABC_transp_ATP-bind"/>
</dbReference>
<dbReference type="InterPro" id="IPR003593">
    <property type="entry name" value="AAA+_ATPase"/>
</dbReference>
<comment type="caution">
    <text evidence="6">The sequence shown here is derived from an EMBL/GenBank/DDBJ whole genome shotgun (WGS) entry which is preliminary data.</text>
</comment>
<dbReference type="Gene3D" id="3.40.50.300">
    <property type="entry name" value="P-loop containing nucleotide triphosphate hydrolases"/>
    <property type="match status" value="1"/>
</dbReference>
<keyword evidence="2" id="KW-0813">Transport</keyword>
<dbReference type="Pfam" id="PF00005">
    <property type="entry name" value="ABC_tran"/>
    <property type="match status" value="1"/>
</dbReference>
<dbReference type="Proteomes" id="UP000032120">
    <property type="component" value="Unassembled WGS sequence"/>
</dbReference>
<dbReference type="PANTHER" id="PTHR43776">
    <property type="entry name" value="TRANSPORT ATP-BINDING PROTEIN"/>
    <property type="match status" value="1"/>
</dbReference>
<gene>
    <name evidence="6" type="ORF">SD72_11215</name>
</gene>
<dbReference type="OrthoDB" id="8481147at2"/>
<reference evidence="6 7" key="1">
    <citation type="submission" date="2015-01" db="EMBL/GenBank/DDBJ databases">
        <title>Draft genome sequence of Leucobacter komagatae strain VKM ST2845.</title>
        <authorList>
            <person name="Karlyshev A.V."/>
            <person name="Kudryashova E.B."/>
        </authorList>
    </citation>
    <scope>NUCLEOTIDE SEQUENCE [LARGE SCALE GENOMIC DNA]</scope>
    <source>
        <strain evidence="6 7">VKM ST2845</strain>
    </source>
</reference>
<organism evidence="6 7">
    <name type="scientific">Leucobacter komagatae</name>
    <dbReference type="NCBI Taxonomy" id="55969"/>
    <lineage>
        <taxon>Bacteria</taxon>
        <taxon>Bacillati</taxon>
        <taxon>Actinomycetota</taxon>
        <taxon>Actinomycetes</taxon>
        <taxon>Micrococcales</taxon>
        <taxon>Microbacteriaceae</taxon>
        <taxon>Leucobacter</taxon>
    </lineage>
</organism>
<protein>
    <submittedName>
        <fullName evidence="6">ABC transporter</fullName>
    </submittedName>
</protein>
<keyword evidence="4" id="KW-0067">ATP-binding</keyword>
<sequence>MTDVRPAHVLEINNVSVTFKSGAGASRRTIRAMNDITLAVAPGETLGLVGESGSGKSTSANVALGLQKPDSGEVKILGNPFPRRRRQLAGKLQAVLQHPAWSLNPRRKIGESVREPLTVSRRSLTREAQHARVRDLLDRVGLDPALAERYPHELSGGQRQRVSVARALITEPQFIVFDEAVSALDVAVQAQILQLIRTLQADHQFGALFISHDLGAVKQVADRVAVLFRGDLVETAETAEFFRAPQHEYSQRLLAAL</sequence>
<dbReference type="CDD" id="cd03257">
    <property type="entry name" value="ABC_NikE_OppD_transporters"/>
    <property type="match status" value="1"/>
</dbReference>
<evidence type="ECO:0000256" key="3">
    <source>
        <dbReference type="ARBA" id="ARBA00022741"/>
    </source>
</evidence>
<evidence type="ECO:0000259" key="5">
    <source>
        <dbReference type="PROSITE" id="PS50893"/>
    </source>
</evidence>
<evidence type="ECO:0000256" key="1">
    <source>
        <dbReference type="ARBA" id="ARBA00005417"/>
    </source>
</evidence>